<dbReference type="Pfam" id="PF01321">
    <property type="entry name" value="Creatinase_N"/>
    <property type="match status" value="1"/>
</dbReference>
<dbReference type="EMBL" id="CP060697">
    <property type="protein sequence ID" value="QNM83053.1"/>
    <property type="molecule type" value="Genomic_DNA"/>
</dbReference>
<dbReference type="SUPFAM" id="SSF53092">
    <property type="entry name" value="Creatinase/prolidase N-terminal domain"/>
    <property type="match status" value="1"/>
</dbReference>
<feature type="domain" description="Creatinase N-terminal" evidence="3">
    <location>
        <begin position="53"/>
        <end position="187"/>
    </location>
</feature>
<dbReference type="InterPro" id="IPR000587">
    <property type="entry name" value="Creatinase_N"/>
</dbReference>
<keyword evidence="4" id="KW-0031">Aminopeptidase</keyword>
<evidence type="ECO:0000313" key="4">
    <source>
        <dbReference type="EMBL" id="QNM83053.1"/>
    </source>
</evidence>
<dbReference type="KEGG" id="ssau:H8M03_01430"/>
<dbReference type="CDD" id="cd01066">
    <property type="entry name" value="APP_MetAP"/>
    <property type="match status" value="1"/>
</dbReference>
<dbReference type="InterPro" id="IPR029149">
    <property type="entry name" value="Creatin/AminoP/Spt16_N"/>
</dbReference>
<dbReference type="InterPro" id="IPR000994">
    <property type="entry name" value="Pept_M24"/>
</dbReference>
<evidence type="ECO:0000259" key="2">
    <source>
        <dbReference type="Pfam" id="PF00557"/>
    </source>
</evidence>
<dbReference type="Gene3D" id="3.40.350.10">
    <property type="entry name" value="Creatinase/prolidase N-terminal domain"/>
    <property type="match status" value="1"/>
</dbReference>
<proteinExistence type="predicted"/>
<feature type="domain" description="Peptidase M24" evidence="2">
    <location>
        <begin position="195"/>
        <end position="400"/>
    </location>
</feature>
<dbReference type="PANTHER" id="PTHR46112">
    <property type="entry name" value="AMINOPEPTIDASE"/>
    <property type="match status" value="1"/>
</dbReference>
<dbReference type="SUPFAM" id="SSF55920">
    <property type="entry name" value="Creatinase/aminopeptidase"/>
    <property type="match status" value="1"/>
</dbReference>
<feature type="signal peptide" evidence="1">
    <location>
        <begin position="1"/>
        <end position="30"/>
    </location>
</feature>
<protein>
    <submittedName>
        <fullName evidence="4">Aminopeptidase P family protein</fullName>
    </submittedName>
</protein>
<organism evidence="4 5">
    <name type="scientific">Sphingomonas sabuli</name>
    <dbReference type="NCBI Taxonomy" id="2764186"/>
    <lineage>
        <taxon>Bacteria</taxon>
        <taxon>Pseudomonadati</taxon>
        <taxon>Pseudomonadota</taxon>
        <taxon>Alphaproteobacteria</taxon>
        <taxon>Sphingomonadales</taxon>
        <taxon>Sphingomonadaceae</taxon>
        <taxon>Sphingomonas</taxon>
    </lineage>
</organism>
<evidence type="ECO:0000259" key="3">
    <source>
        <dbReference type="Pfam" id="PF01321"/>
    </source>
</evidence>
<dbReference type="PROSITE" id="PS51318">
    <property type="entry name" value="TAT"/>
    <property type="match status" value="1"/>
</dbReference>
<evidence type="ECO:0000313" key="5">
    <source>
        <dbReference type="Proteomes" id="UP000515861"/>
    </source>
</evidence>
<dbReference type="InterPro" id="IPR050659">
    <property type="entry name" value="Peptidase_M24B"/>
</dbReference>
<keyword evidence="4" id="KW-0378">Hydrolase</keyword>
<keyword evidence="1" id="KW-0732">Signal</keyword>
<dbReference type="PANTHER" id="PTHR46112:SF3">
    <property type="entry name" value="AMINOPEPTIDASE YPDF"/>
    <property type="match status" value="1"/>
</dbReference>
<dbReference type="Proteomes" id="UP000515861">
    <property type="component" value="Chromosome"/>
</dbReference>
<dbReference type="InterPro" id="IPR006311">
    <property type="entry name" value="TAT_signal"/>
</dbReference>
<dbReference type="RefSeq" id="WP_187480008.1">
    <property type="nucleotide sequence ID" value="NZ_CP060697.1"/>
</dbReference>
<dbReference type="Pfam" id="PF00557">
    <property type="entry name" value="Peptidase_M24"/>
    <property type="match status" value="1"/>
</dbReference>
<dbReference type="AlphaFoldDB" id="A0A7G9L354"/>
<feature type="chain" id="PRO_5029021229" evidence="1">
    <location>
        <begin position="31"/>
        <end position="419"/>
    </location>
</feature>
<dbReference type="GO" id="GO:0004177">
    <property type="term" value="F:aminopeptidase activity"/>
    <property type="evidence" value="ECO:0007669"/>
    <property type="project" value="UniProtKB-KW"/>
</dbReference>
<keyword evidence="4" id="KW-0645">Protease</keyword>
<reference evidence="4 5" key="1">
    <citation type="submission" date="2020-08" db="EMBL/GenBank/DDBJ databases">
        <title>Sphingomonas sp. sand1-3 16S ribosomal RNA gene Genome sequencing and assembly.</title>
        <authorList>
            <person name="Kang M."/>
        </authorList>
    </citation>
    <scope>NUCLEOTIDE SEQUENCE [LARGE SCALE GENOMIC DNA]</scope>
    <source>
        <strain evidence="5">sand1-3</strain>
    </source>
</reference>
<keyword evidence="5" id="KW-1185">Reference proteome</keyword>
<gene>
    <name evidence="4" type="ORF">H8M03_01430</name>
</gene>
<dbReference type="InterPro" id="IPR036005">
    <property type="entry name" value="Creatinase/aminopeptidase-like"/>
</dbReference>
<sequence length="419" mass="44982">MRQLHFHRRTFLAAGAASAALSALTGRAAAAITEQAAPMALPPPITRAERLARIGRAQALMASSGIGAVLIESGPSLDYFTGIQWWRSERLTAVVIPAQGDPIVVTPFFEGPTIREMLAVPAEVRTWQEDEEPLKLVADFLREKGVAGAPIGFEETNRFFIADRLRQALPAANIVSANPAVRALRMIKTPAELALMQAAADITLSAYRTIAPQIREGMTPAEIDRLYVAAVTALGGKTDGGLILLGEAAAYPHGSGKPQHVRKGEVVLLDCGCDVHGYQSDISRTFVFGADPSVEQRKVWDQMRRGMDIAMAAAKVGAPAGSVDDAVRSAYESWGYGPRYKLPGTSHRTGHGIGMEGHEPINLVHGEATPLAPGMCFSNEPGIYLPGKFGIRLEDCFHMTATGPRWFTQPPPSIDQPFG</sequence>
<evidence type="ECO:0000256" key="1">
    <source>
        <dbReference type="SAM" id="SignalP"/>
    </source>
</evidence>
<name>A0A7G9L354_9SPHN</name>
<dbReference type="Gene3D" id="3.90.230.10">
    <property type="entry name" value="Creatinase/methionine aminopeptidase superfamily"/>
    <property type="match status" value="1"/>
</dbReference>
<accession>A0A7G9L354</accession>